<dbReference type="Pfam" id="PF25013">
    <property type="entry name" value="LRR_Zer-1"/>
    <property type="match status" value="1"/>
</dbReference>
<dbReference type="InterPro" id="IPR051341">
    <property type="entry name" value="Zyg-11_UBL_adapter"/>
</dbReference>
<protein>
    <submittedName>
        <fullName evidence="7">Uncharacterized protein</fullName>
    </submittedName>
</protein>
<dbReference type="InterPro" id="IPR056845">
    <property type="entry name" value="LRR_Zer-1"/>
</dbReference>
<dbReference type="FunFam" id="1.25.10.10:FF:000086">
    <property type="entry name" value="protein zyg-11 homolog B isoform X2"/>
    <property type="match status" value="1"/>
</dbReference>
<dbReference type="SUPFAM" id="SSF52047">
    <property type="entry name" value="RNI-like"/>
    <property type="match status" value="1"/>
</dbReference>
<keyword evidence="2" id="KW-0433">Leucine-rich repeat</keyword>
<reference evidence="7" key="2">
    <citation type="submission" date="2021-01" db="UniProtKB">
        <authorList>
            <consortium name="EnsemblMetazoa"/>
        </authorList>
    </citation>
    <scope>IDENTIFICATION</scope>
</reference>
<dbReference type="RefSeq" id="XP_011661355.2">
    <property type="nucleotide sequence ID" value="XM_011663053.2"/>
</dbReference>
<evidence type="ECO:0000256" key="1">
    <source>
        <dbReference type="ARBA" id="ARBA00009420"/>
    </source>
</evidence>
<dbReference type="InterPro" id="IPR032675">
    <property type="entry name" value="LRR_dom_sf"/>
</dbReference>
<evidence type="ECO:0000256" key="4">
    <source>
        <dbReference type="ARBA" id="ARBA00022786"/>
    </source>
</evidence>
<evidence type="ECO:0000313" key="8">
    <source>
        <dbReference type="Proteomes" id="UP000007110"/>
    </source>
</evidence>
<dbReference type="PANTHER" id="PTHR12904">
    <property type="match status" value="1"/>
</dbReference>
<evidence type="ECO:0000256" key="2">
    <source>
        <dbReference type="ARBA" id="ARBA00022614"/>
    </source>
</evidence>
<dbReference type="OMA" id="AYRSFHP"/>
<organism evidence="7 8">
    <name type="scientific">Strongylocentrotus purpuratus</name>
    <name type="common">Purple sea urchin</name>
    <dbReference type="NCBI Taxonomy" id="7668"/>
    <lineage>
        <taxon>Eukaryota</taxon>
        <taxon>Metazoa</taxon>
        <taxon>Echinodermata</taxon>
        <taxon>Eleutherozoa</taxon>
        <taxon>Echinozoa</taxon>
        <taxon>Echinoidea</taxon>
        <taxon>Euechinoidea</taxon>
        <taxon>Echinacea</taxon>
        <taxon>Camarodonta</taxon>
        <taxon>Echinidea</taxon>
        <taxon>Strongylocentrotidae</taxon>
        <taxon>Strongylocentrotus</taxon>
    </lineage>
</organism>
<feature type="domain" description="Zer-1-like leucine-rich repeats region" evidence="6">
    <location>
        <begin position="230"/>
        <end position="302"/>
    </location>
</feature>
<dbReference type="Gene3D" id="3.80.10.10">
    <property type="entry name" value="Ribonuclease Inhibitor"/>
    <property type="match status" value="1"/>
</dbReference>
<dbReference type="GeneID" id="589553"/>
<dbReference type="EnsemblMetazoa" id="XM_011663053">
    <property type="protein sequence ID" value="XP_011661355"/>
    <property type="gene ID" value="LOC589553"/>
</dbReference>
<dbReference type="InterPro" id="IPR016024">
    <property type="entry name" value="ARM-type_fold"/>
</dbReference>
<dbReference type="Pfam" id="PF22964">
    <property type="entry name" value="ZER1-like_2nd"/>
    <property type="match status" value="1"/>
</dbReference>
<dbReference type="Proteomes" id="UP000007110">
    <property type="component" value="Unassembled WGS sequence"/>
</dbReference>
<keyword evidence="8" id="KW-1185">Reference proteome</keyword>
<keyword evidence="3" id="KW-0677">Repeat</keyword>
<feature type="domain" description="Protein zer-1 homolog-like C-terminal" evidence="5">
    <location>
        <begin position="412"/>
        <end position="765"/>
    </location>
</feature>
<dbReference type="KEGG" id="spu:589553"/>
<dbReference type="FunCoup" id="A0A7M7HJ32">
    <property type="interactions" value="592"/>
</dbReference>
<accession>A0A7M7HJ32</accession>
<dbReference type="PANTHER" id="PTHR12904:SF22">
    <property type="entry name" value="ZYG-11 FAMILY MEMBER B, CELL CYCLE REGULATOR"/>
    <property type="match status" value="1"/>
</dbReference>
<dbReference type="InParanoid" id="A0A7M7HJ32"/>
<reference evidence="8" key="1">
    <citation type="submission" date="2015-02" db="EMBL/GenBank/DDBJ databases">
        <title>Genome sequencing for Strongylocentrotus purpuratus.</title>
        <authorList>
            <person name="Murali S."/>
            <person name="Liu Y."/>
            <person name="Vee V."/>
            <person name="English A."/>
            <person name="Wang M."/>
            <person name="Skinner E."/>
            <person name="Han Y."/>
            <person name="Muzny D.M."/>
            <person name="Worley K.C."/>
            <person name="Gibbs R.A."/>
        </authorList>
    </citation>
    <scope>NUCLEOTIDE SEQUENCE</scope>
</reference>
<proteinExistence type="inferred from homology"/>
<dbReference type="OrthoDB" id="5783533at2759"/>
<dbReference type="InterPro" id="IPR055142">
    <property type="entry name" value="ZER1-like_C"/>
</dbReference>
<keyword evidence="4" id="KW-0833">Ubl conjugation pathway</keyword>
<dbReference type="AlphaFoldDB" id="A0A7M7HJ32"/>
<dbReference type="GO" id="GO:0031462">
    <property type="term" value="C:Cul2-RING ubiquitin ligase complex"/>
    <property type="evidence" value="ECO:0000318"/>
    <property type="project" value="GO_Central"/>
</dbReference>
<evidence type="ECO:0000313" key="7">
    <source>
        <dbReference type="EnsemblMetazoa" id="XP_011661355"/>
    </source>
</evidence>
<evidence type="ECO:0000259" key="5">
    <source>
        <dbReference type="Pfam" id="PF22964"/>
    </source>
</evidence>
<comment type="similarity">
    <text evidence="1">Belongs to the zyg-11 family.</text>
</comment>
<evidence type="ECO:0000259" key="6">
    <source>
        <dbReference type="Pfam" id="PF25013"/>
    </source>
</evidence>
<evidence type="ECO:0000256" key="3">
    <source>
        <dbReference type="ARBA" id="ARBA00022737"/>
    </source>
</evidence>
<name>A0A7M7HJ32_STRPU</name>
<dbReference type="SUPFAM" id="SSF48371">
    <property type="entry name" value="ARM repeat"/>
    <property type="match status" value="1"/>
</dbReference>
<sequence>MDVRLHQEVVPMDIDVTDDNSALKMGTASPDPLQKLCLLYVARNLPKFCCEYVSLEGDHTEPKLCLKSPEIKLHRDLAEQLLRTLSETRQLRDSTLSLFANQNLVSVRKACLKYATLSSRGLRALSGHQLTELDAAGVRNVNVNDIIGALGEWTRRNLRSLNVSNCTFMNNSKFCIVISLPQLRLLRHLNVSYTEFGNKLGLEEVAEGLTQLESLDISGTLVHIIAPLTKLKRLKSLSMYHTRVAEKDIPSTVAQLPELRHLDISQDMHPVKDSAHETGINVLLKSAEDSVPNLMSLDISGRDNIRDEALWHFVTSRPRLKFIGLTLTQGVQKERQSSREMCFEDYLIEDRHDNFRPELKVSGYATESQVLEALQRYTERSNYVHKLLCSLFNMTQFLEKPRPDIVKIILPQMKAHPRIIGVQMAASACLYNLTKHQLGEGVHVSVLSSMVGLVLDAMETFYSQQQLQKNALLTLCSDRILQDVNFDRYRASKMVMDCLFVFDDPSMTRMSVAICSILAAKISTVQTTLLGTKRNMQKLLQIVRQKADIRSVDITLKFTLSALWNLTDESPPTCTIFDNEGGLDLFIDILEIFPDESTLQTKVLGLINNIAEVKTLRDNLKREDFLKHCKRLLENDQIEVSYFAAGIVAHLLKDGEDTWASKPHLREEFQQSLHDSILKWKNPAGEMVAYRSFSPFFPLLKCYNIPEVQLWSVWAMQHVCTKNASRYCPMLVTQGGVDLLSEMVAQPHLHPDVHRVATGVLEVVRQSRIAVASPCEIKRK</sequence>
<dbReference type="Gene3D" id="1.25.10.10">
    <property type="entry name" value="Leucine-rich Repeat Variant"/>
    <property type="match status" value="1"/>
</dbReference>
<dbReference type="InterPro" id="IPR011989">
    <property type="entry name" value="ARM-like"/>
</dbReference>